<dbReference type="InterPro" id="IPR013784">
    <property type="entry name" value="Carb-bd-like_fold"/>
</dbReference>
<evidence type="ECO:0000313" key="9">
    <source>
        <dbReference type="EMBL" id="XBV85309.1"/>
    </source>
</evidence>
<dbReference type="PROSITE" id="PS51257">
    <property type="entry name" value="PROKAR_LIPOPROTEIN"/>
    <property type="match status" value="1"/>
</dbReference>
<dbReference type="Gene3D" id="3.20.20.80">
    <property type="entry name" value="Glycosidases"/>
    <property type="match status" value="1"/>
</dbReference>
<dbReference type="KEGG" id="dsc:ABOD76_18010"/>
<dbReference type="InterPro" id="IPR006047">
    <property type="entry name" value="GH13_cat_dom"/>
</dbReference>
<dbReference type="SMART" id="SM00632">
    <property type="entry name" value="Aamy_C"/>
    <property type="match status" value="1"/>
</dbReference>
<dbReference type="PROSITE" id="PS51166">
    <property type="entry name" value="CBM20"/>
    <property type="match status" value="1"/>
</dbReference>
<feature type="signal peptide" evidence="7">
    <location>
        <begin position="1"/>
        <end position="21"/>
    </location>
</feature>
<dbReference type="GO" id="GO:0016787">
    <property type="term" value="F:hydrolase activity"/>
    <property type="evidence" value="ECO:0007669"/>
    <property type="project" value="UniProtKB-KW"/>
</dbReference>
<dbReference type="AlphaFoldDB" id="A0AAU7UA28"/>
<dbReference type="Gene3D" id="2.60.40.1180">
    <property type="entry name" value="Golgi alpha-mannosidase II"/>
    <property type="match status" value="1"/>
</dbReference>
<comment type="similarity">
    <text evidence="2">Belongs to the glycosyl hydrolase 13 family.</text>
</comment>
<dbReference type="SMART" id="SM00642">
    <property type="entry name" value="Aamy"/>
    <property type="match status" value="1"/>
</dbReference>
<dbReference type="InterPro" id="IPR013783">
    <property type="entry name" value="Ig-like_fold"/>
</dbReference>
<evidence type="ECO:0000256" key="5">
    <source>
        <dbReference type="ARBA" id="ARBA00022837"/>
    </source>
</evidence>
<feature type="region of interest" description="Disordered" evidence="6">
    <location>
        <begin position="620"/>
        <end position="643"/>
    </location>
</feature>
<organism evidence="9">
    <name type="scientific">Deinococcus sonorensis KR-87</name>
    <dbReference type="NCBI Taxonomy" id="694439"/>
    <lineage>
        <taxon>Bacteria</taxon>
        <taxon>Thermotogati</taxon>
        <taxon>Deinococcota</taxon>
        <taxon>Deinococci</taxon>
        <taxon>Deinococcales</taxon>
        <taxon>Deinococcaceae</taxon>
        <taxon>Deinococcus</taxon>
    </lineage>
</organism>
<feature type="chain" id="PRO_5043986337" evidence="7">
    <location>
        <begin position="22"/>
        <end position="643"/>
    </location>
</feature>
<accession>A0AAU7UA28</accession>
<dbReference type="InterPro" id="IPR013780">
    <property type="entry name" value="Glyco_hydro_b"/>
</dbReference>
<reference evidence="9" key="1">
    <citation type="submission" date="2024-06" db="EMBL/GenBank/DDBJ databases">
        <title>Draft Genome Sequence of Deinococcus sonorensis Type Strain KR-87, a Biofilm Producing Representative of the Genus Deinococcus.</title>
        <authorList>
            <person name="Boren L.S."/>
            <person name="Grosso R.A."/>
            <person name="Hugenberg-Cox A.N."/>
            <person name="Hill J.T.E."/>
            <person name="Albert C.M."/>
            <person name="Tuohy J.M."/>
        </authorList>
    </citation>
    <scope>NUCLEOTIDE SEQUENCE</scope>
    <source>
        <strain evidence="9">KR-87</strain>
    </source>
</reference>
<dbReference type="SMART" id="SM01065">
    <property type="entry name" value="CBM_2"/>
    <property type="match status" value="1"/>
</dbReference>
<dbReference type="InterPro" id="IPR002044">
    <property type="entry name" value="CBM20"/>
</dbReference>
<dbReference type="SUPFAM" id="SSF51011">
    <property type="entry name" value="Glycosyl hydrolase domain"/>
    <property type="match status" value="1"/>
</dbReference>
<name>A0AAU7UA28_9DEIO</name>
<dbReference type="GO" id="GO:0005975">
    <property type="term" value="P:carbohydrate metabolic process"/>
    <property type="evidence" value="ECO:0007669"/>
    <property type="project" value="InterPro"/>
</dbReference>
<keyword evidence="9" id="KW-0378">Hydrolase</keyword>
<dbReference type="SUPFAM" id="SSF49452">
    <property type="entry name" value="Starch-binding domain-like"/>
    <property type="match status" value="1"/>
</dbReference>
<dbReference type="Gene3D" id="2.60.40.10">
    <property type="entry name" value="Immunoglobulins"/>
    <property type="match status" value="1"/>
</dbReference>
<keyword evidence="4 7" id="KW-0732">Signal</keyword>
<keyword evidence="5" id="KW-0106">Calcium</keyword>
<dbReference type="EMBL" id="CP158299">
    <property type="protein sequence ID" value="XBV85309.1"/>
    <property type="molecule type" value="Genomic_DNA"/>
</dbReference>
<evidence type="ECO:0000256" key="1">
    <source>
        <dbReference type="ARBA" id="ARBA00001913"/>
    </source>
</evidence>
<feature type="domain" description="CBM20" evidence="8">
    <location>
        <begin position="539"/>
        <end position="643"/>
    </location>
</feature>
<dbReference type="PANTHER" id="PTHR10357:SF215">
    <property type="entry name" value="ALPHA-AMYLASE 1"/>
    <property type="match status" value="1"/>
</dbReference>
<dbReference type="InterPro" id="IPR017853">
    <property type="entry name" value="GH"/>
</dbReference>
<dbReference type="GO" id="GO:0046872">
    <property type="term" value="F:metal ion binding"/>
    <property type="evidence" value="ECO:0007669"/>
    <property type="project" value="UniProtKB-KW"/>
</dbReference>
<protein>
    <submittedName>
        <fullName evidence="9">Alpha-amylase family glycosyl hydrolase</fullName>
    </submittedName>
</protein>
<evidence type="ECO:0000256" key="7">
    <source>
        <dbReference type="SAM" id="SignalP"/>
    </source>
</evidence>
<dbReference type="InterPro" id="IPR031319">
    <property type="entry name" value="A-amylase_C"/>
</dbReference>
<dbReference type="SUPFAM" id="SSF51445">
    <property type="entry name" value="(Trans)glycosidases"/>
    <property type="match status" value="1"/>
</dbReference>
<dbReference type="Pfam" id="PF00686">
    <property type="entry name" value="CBM_20"/>
    <property type="match status" value="1"/>
</dbReference>
<gene>
    <name evidence="9" type="ORF">ABOD76_18010</name>
</gene>
<evidence type="ECO:0000256" key="6">
    <source>
        <dbReference type="SAM" id="MobiDB-lite"/>
    </source>
</evidence>
<evidence type="ECO:0000256" key="4">
    <source>
        <dbReference type="ARBA" id="ARBA00022729"/>
    </source>
</evidence>
<keyword evidence="3" id="KW-0479">Metal-binding</keyword>
<proteinExistence type="inferred from homology"/>
<comment type="cofactor">
    <cofactor evidence="1">
        <name>Ca(2+)</name>
        <dbReference type="ChEBI" id="CHEBI:29108"/>
    </cofactor>
</comment>
<evidence type="ECO:0000256" key="3">
    <source>
        <dbReference type="ARBA" id="ARBA00022723"/>
    </source>
</evidence>
<dbReference type="PANTHER" id="PTHR10357">
    <property type="entry name" value="ALPHA-AMYLASE FAMILY MEMBER"/>
    <property type="match status" value="1"/>
</dbReference>
<dbReference type="Pfam" id="PF00128">
    <property type="entry name" value="Alpha-amylase"/>
    <property type="match status" value="2"/>
</dbReference>
<dbReference type="FunFam" id="2.60.40.10:FF:000552">
    <property type="entry name" value="Related to glucoamylase"/>
    <property type="match status" value="1"/>
</dbReference>
<sequence length="643" mass="67591">MSKRSLLALSSALLLAGCSQSSTTPASSPAVQPQTISGSNIDAWRRQVIYLALPDRFSNGNTANDNSGQPNCLDTTSGTKFHGGDLQGMRNKLSYIRDLGATALWITPVYKQVGLVNGNSCGYHGYWADYTSPDDTAVEPKLGTSTDLSGLISDLHAGGQKFIMDMVVNHAGYGARIVSQQPGWFHNTCTGDDINCPLAGLPDFAQENSTVANYLTGLSKTWTSTYAIDAIRMDTAKHVPLNYWQTSWVPGVLAARPNTFLLAEAFLDSSASQLKPFLDAGFDSTFAFPTRTALVGSLGQGGSLDLLAGKVQDTIGTLGLNRALLQVNLLDNHDVQRFLNEPGTSVPEATIRTRYQLALGALMTLPGIPQLYYGDELGVYGGNDPDNRKDMPGWAWTDTGRNAVQSGYLAGGGTPKTTFDYTRKLISIRQNNEALWKGSYAEMWRPNGGQSAYAYFRSSNASRVVVAMNSSASSATLNLDIQGNAGISAADKSALANGTVFTDQLGKGAPATATVSGGRLSVTLPAGSMGIYVAGATGTGGSGTVSVNFQVTASTTFGQNVYLSGDNAALGAWNTASALSMSASTCSASTCTWTTTVSLPASTAIQYKYIKKDGSGTVTWEGGSNRTATTPASGSTTLSGTWQ</sequence>
<dbReference type="RefSeq" id="WP_350243346.1">
    <property type="nucleotide sequence ID" value="NZ_CP158299.1"/>
</dbReference>
<evidence type="ECO:0000256" key="2">
    <source>
        <dbReference type="ARBA" id="ARBA00008061"/>
    </source>
</evidence>
<evidence type="ECO:0000259" key="8">
    <source>
        <dbReference type="PROSITE" id="PS51166"/>
    </source>
</evidence>
<dbReference type="GO" id="GO:2001070">
    <property type="term" value="F:starch binding"/>
    <property type="evidence" value="ECO:0007669"/>
    <property type="project" value="InterPro"/>
</dbReference>